<name>A0A7R8CER1_LEPSM</name>
<dbReference type="AlphaFoldDB" id="A0A7R8CER1"/>
<dbReference type="Proteomes" id="UP000675881">
    <property type="component" value="Chromosome 10"/>
</dbReference>
<organism evidence="1 2">
    <name type="scientific">Lepeophtheirus salmonis</name>
    <name type="common">Salmon louse</name>
    <name type="synonym">Caligus salmonis</name>
    <dbReference type="NCBI Taxonomy" id="72036"/>
    <lineage>
        <taxon>Eukaryota</taxon>
        <taxon>Metazoa</taxon>
        <taxon>Ecdysozoa</taxon>
        <taxon>Arthropoda</taxon>
        <taxon>Crustacea</taxon>
        <taxon>Multicrustacea</taxon>
        <taxon>Hexanauplia</taxon>
        <taxon>Copepoda</taxon>
        <taxon>Siphonostomatoida</taxon>
        <taxon>Caligidae</taxon>
        <taxon>Lepeophtheirus</taxon>
    </lineage>
</organism>
<proteinExistence type="predicted"/>
<dbReference type="EMBL" id="HG994589">
    <property type="protein sequence ID" value="CAF2797796.1"/>
    <property type="molecule type" value="Genomic_DNA"/>
</dbReference>
<gene>
    <name evidence="1" type="ORF">LSAA_2670</name>
</gene>
<keyword evidence="2" id="KW-1185">Reference proteome</keyword>
<sequence length="106" mass="12140">MQDLRYHQFMKAAATSKTTIKPQSLAPTKNATKYHFLQIQLQVIEWKTLMGVELRPLDWGWKLSNNNYTSIMVDFSAAPDNILRVIRCNCNVSKISLCSTNVCSCR</sequence>
<accession>A0A7R8CER1</accession>
<reference evidence="1" key="1">
    <citation type="submission" date="2021-02" db="EMBL/GenBank/DDBJ databases">
        <authorList>
            <person name="Bekaert M."/>
        </authorList>
    </citation>
    <scope>NUCLEOTIDE SEQUENCE</scope>
    <source>
        <strain evidence="1">IoA-00</strain>
    </source>
</reference>
<evidence type="ECO:0000313" key="1">
    <source>
        <dbReference type="EMBL" id="CAF2797796.1"/>
    </source>
</evidence>
<evidence type="ECO:0000313" key="2">
    <source>
        <dbReference type="Proteomes" id="UP000675881"/>
    </source>
</evidence>
<protein>
    <submittedName>
        <fullName evidence="1">(salmon louse) hypothetical protein</fullName>
    </submittedName>
</protein>